<name>A0A2P1NKA4_9BURK</name>
<dbReference type="InterPro" id="IPR040086">
    <property type="entry name" value="MJ0683-like"/>
</dbReference>
<protein>
    <submittedName>
        <fullName evidence="5">Radical SAM protein</fullName>
    </submittedName>
</protein>
<dbReference type="PANTHER" id="PTHR43432">
    <property type="entry name" value="SLR0285 PROTEIN"/>
    <property type="match status" value="1"/>
</dbReference>
<dbReference type="GO" id="GO:0051536">
    <property type="term" value="F:iron-sulfur cluster binding"/>
    <property type="evidence" value="ECO:0007669"/>
    <property type="project" value="UniProtKB-KW"/>
</dbReference>
<keyword evidence="2" id="KW-0408">Iron</keyword>
<reference evidence="6" key="1">
    <citation type="submission" date="2018-03" db="EMBL/GenBank/DDBJ databases">
        <title>Genome sequencing of Melaminivora sp. strain SC2-7.</title>
        <authorList>
            <person name="Kim S.-J."/>
            <person name="Heo J."/>
            <person name="Ahn J.-H."/>
            <person name="Kwon S.-W."/>
        </authorList>
    </citation>
    <scope>NUCLEOTIDE SEQUENCE [LARGE SCALE GENOMIC DNA]</scope>
    <source>
        <strain evidence="6">SC2-7</strain>
    </source>
</reference>
<dbReference type="AlphaFoldDB" id="A0A2P1NKA4"/>
<evidence type="ECO:0000256" key="1">
    <source>
        <dbReference type="ARBA" id="ARBA00022723"/>
    </source>
</evidence>
<dbReference type="SFLD" id="SFLDS00029">
    <property type="entry name" value="Radical_SAM"/>
    <property type="match status" value="1"/>
</dbReference>
<keyword evidence="6" id="KW-1185">Reference proteome</keyword>
<dbReference type="InterPro" id="IPR006638">
    <property type="entry name" value="Elp3/MiaA/NifB-like_rSAM"/>
</dbReference>
<dbReference type="GO" id="GO:0003824">
    <property type="term" value="F:catalytic activity"/>
    <property type="evidence" value="ECO:0007669"/>
    <property type="project" value="InterPro"/>
</dbReference>
<proteinExistence type="predicted"/>
<organism evidence="5 6">
    <name type="scientific">Pulveribacter suum</name>
    <dbReference type="NCBI Taxonomy" id="2116657"/>
    <lineage>
        <taxon>Bacteria</taxon>
        <taxon>Pseudomonadati</taxon>
        <taxon>Pseudomonadota</taxon>
        <taxon>Betaproteobacteria</taxon>
        <taxon>Burkholderiales</taxon>
        <taxon>Comamonadaceae</taxon>
        <taxon>Pulveribacter</taxon>
    </lineage>
</organism>
<dbReference type="SMART" id="SM00729">
    <property type="entry name" value="Elp3"/>
    <property type="match status" value="1"/>
</dbReference>
<dbReference type="EMBL" id="CP027792">
    <property type="protein sequence ID" value="AVP57456.1"/>
    <property type="molecule type" value="Genomic_DNA"/>
</dbReference>
<evidence type="ECO:0000313" key="6">
    <source>
        <dbReference type="Proteomes" id="UP000241829"/>
    </source>
</evidence>
<dbReference type="InterPro" id="IPR007197">
    <property type="entry name" value="rSAM"/>
</dbReference>
<evidence type="ECO:0000256" key="2">
    <source>
        <dbReference type="ARBA" id="ARBA00023004"/>
    </source>
</evidence>
<dbReference type="RefSeq" id="WP_106846009.1">
    <property type="nucleotide sequence ID" value="NZ_CP027792.1"/>
</dbReference>
<feature type="domain" description="Elp3/MiaA/NifB-like radical SAM core" evidence="4">
    <location>
        <begin position="88"/>
        <end position="312"/>
    </location>
</feature>
<evidence type="ECO:0000259" key="4">
    <source>
        <dbReference type="SMART" id="SM00729"/>
    </source>
</evidence>
<dbReference type="SUPFAM" id="SSF102114">
    <property type="entry name" value="Radical SAM enzymes"/>
    <property type="match status" value="1"/>
</dbReference>
<evidence type="ECO:0000313" key="5">
    <source>
        <dbReference type="EMBL" id="AVP57456.1"/>
    </source>
</evidence>
<dbReference type="OrthoDB" id="9785699at2"/>
<dbReference type="KEGG" id="melm:C7H73_07095"/>
<dbReference type="Gene3D" id="3.80.30.30">
    <property type="match status" value="1"/>
</dbReference>
<gene>
    <name evidence="5" type="ORF">C7H73_07095</name>
</gene>
<dbReference type="PANTHER" id="PTHR43432:SF3">
    <property type="entry name" value="SLR0285 PROTEIN"/>
    <property type="match status" value="1"/>
</dbReference>
<dbReference type="GO" id="GO:0046872">
    <property type="term" value="F:metal ion binding"/>
    <property type="evidence" value="ECO:0007669"/>
    <property type="project" value="UniProtKB-KW"/>
</dbReference>
<sequence length="385" mass="42652">MAHDPFPDEHAGAGEAPAVRIPVQAVKGRGVASRMAHRFSTDQRDAFDDGWDAREPGVGNAPLPVRTEVIWEDARSALTRNDSPDIFFSHSVNPYRGCEHGCVYCYARATHSYLGMSPGLDFETRIIAKRNVAALLRAELSRPGHQPSVINIGSATDCYQPVERELRLTRALVEVLGEARHPFSLITKSSGVERDLDLIAPLAADRLAAVYVTITTLDAKLARILEPRAAAPHRRLRTLRALADAGVPVGVSVAPQIPFITEDMEQVLAAAREAGATRAFYTVIRLPWEVDPLMREWLQLHYPDRAARVMARIQDLHGLDDAARARGRAYDSAHATRMSGTGLWGELLRQRFDKACARLGYHRERFELDLSQYRPALARGQGALF</sequence>
<dbReference type="Pfam" id="PF04055">
    <property type="entry name" value="Radical_SAM"/>
    <property type="match status" value="1"/>
</dbReference>
<keyword evidence="1" id="KW-0479">Metal-binding</keyword>
<accession>A0A2P1NKA4</accession>
<dbReference type="NCBIfam" id="NF033668">
    <property type="entry name" value="rSAM_PA0069"/>
    <property type="match status" value="1"/>
</dbReference>
<dbReference type="CDD" id="cd01335">
    <property type="entry name" value="Radical_SAM"/>
    <property type="match status" value="1"/>
</dbReference>
<dbReference type="SFLD" id="SFLDG01084">
    <property type="entry name" value="Uncharacterised_Radical_SAM_Su"/>
    <property type="match status" value="1"/>
</dbReference>
<evidence type="ECO:0000256" key="3">
    <source>
        <dbReference type="ARBA" id="ARBA00023014"/>
    </source>
</evidence>
<keyword evidence="3" id="KW-0411">Iron-sulfur</keyword>
<dbReference type="Proteomes" id="UP000241829">
    <property type="component" value="Chromosome"/>
</dbReference>
<dbReference type="InterPro" id="IPR058240">
    <property type="entry name" value="rSAM_sf"/>
</dbReference>